<dbReference type="EMBL" id="JABAIA010000002">
    <property type="protein sequence ID" value="NLR66877.1"/>
    <property type="molecule type" value="Genomic_DNA"/>
</dbReference>
<dbReference type="InterPro" id="IPR013785">
    <property type="entry name" value="Aldolase_TIM"/>
</dbReference>
<dbReference type="InterPro" id="IPR045247">
    <property type="entry name" value="Oye-like"/>
</dbReference>
<evidence type="ECO:0000259" key="4">
    <source>
        <dbReference type="Pfam" id="PF00724"/>
    </source>
</evidence>
<dbReference type="GO" id="GO:0010181">
    <property type="term" value="F:FMN binding"/>
    <property type="evidence" value="ECO:0007669"/>
    <property type="project" value="InterPro"/>
</dbReference>
<evidence type="ECO:0000313" key="6">
    <source>
        <dbReference type="Proteomes" id="UP000570474"/>
    </source>
</evidence>
<accession>A0A847S1Y9</accession>
<dbReference type="GO" id="GO:0016628">
    <property type="term" value="F:oxidoreductase activity, acting on the CH-CH group of donors, NAD or NADP as acceptor"/>
    <property type="evidence" value="ECO:0007669"/>
    <property type="project" value="UniProtKB-ARBA"/>
</dbReference>
<organism evidence="5 6">
    <name type="scientific">Chitinophaga varians</name>
    <dbReference type="NCBI Taxonomy" id="2202339"/>
    <lineage>
        <taxon>Bacteria</taxon>
        <taxon>Pseudomonadati</taxon>
        <taxon>Bacteroidota</taxon>
        <taxon>Chitinophagia</taxon>
        <taxon>Chitinophagales</taxon>
        <taxon>Chitinophagaceae</taxon>
        <taxon>Chitinophaga</taxon>
    </lineage>
</organism>
<sequence length="362" mass="38930">MKLLEPIATPELSLANRIVMAPMSRRRVENEGVPSGLLARYYAQRASAGLIIAESTVVSRSGMGISLLPGIYSKEQIAGWKKVTDAVHQQGGKIFVQLVHSGRIGHPLNIPGGLSPVAPSAIAAAGTISTPAGTQTLPVPEALSAEAVEEMYHLHMQATRNALAAGFDGVELHAAHGYLMEQFIHPAANQRTDQYGGSIENRCRLPLRILEGMVAIAGADRVGVRFSPFASLNGLSPYEEETATYCYLATKLDKMKIRFIHLSDQSSNGYPPIPPAFTALLREQFHQWLILAGGYNADTAQNALQQFSVDLIAFGRPFISNPDLVARIAQQQPFAPADKSTFYEGGAKGLIDYPCMAACATS</sequence>
<evidence type="ECO:0000256" key="2">
    <source>
        <dbReference type="ARBA" id="ARBA00005979"/>
    </source>
</evidence>
<dbReference type="GO" id="GO:0005829">
    <property type="term" value="C:cytosol"/>
    <property type="evidence" value="ECO:0007669"/>
    <property type="project" value="UniProtKB-ARBA"/>
</dbReference>
<comment type="caution">
    <text evidence="5">The sequence shown here is derived from an EMBL/GenBank/DDBJ whole genome shotgun (WGS) entry which is preliminary data.</text>
</comment>
<evidence type="ECO:0000256" key="1">
    <source>
        <dbReference type="ARBA" id="ARBA00001917"/>
    </source>
</evidence>
<comment type="similarity">
    <text evidence="2">Belongs to the NADH:flavin oxidoreductase/NADH oxidase family.</text>
</comment>
<feature type="domain" description="NADH:flavin oxidoreductase/NADH oxidase N-terminal" evidence="4">
    <location>
        <begin position="2"/>
        <end position="332"/>
    </location>
</feature>
<evidence type="ECO:0000313" key="5">
    <source>
        <dbReference type="EMBL" id="NLR66877.1"/>
    </source>
</evidence>
<dbReference type="InterPro" id="IPR001155">
    <property type="entry name" value="OxRdtase_FMN_N"/>
</dbReference>
<dbReference type="PANTHER" id="PTHR22893">
    <property type="entry name" value="NADH OXIDOREDUCTASE-RELATED"/>
    <property type="match status" value="1"/>
</dbReference>
<dbReference type="Gene3D" id="3.20.20.70">
    <property type="entry name" value="Aldolase class I"/>
    <property type="match status" value="1"/>
</dbReference>
<dbReference type="RefSeq" id="WP_168872775.1">
    <property type="nucleotide sequence ID" value="NZ_JABAIA010000002.1"/>
</dbReference>
<keyword evidence="6" id="KW-1185">Reference proteome</keyword>
<gene>
    <name evidence="5" type="ORF">HGH92_21390</name>
</gene>
<proteinExistence type="inferred from homology"/>
<reference evidence="5 6" key="1">
    <citation type="submission" date="2020-04" db="EMBL/GenBank/DDBJ databases">
        <authorList>
            <person name="Yin C."/>
        </authorList>
    </citation>
    <scope>NUCLEOTIDE SEQUENCE [LARGE SCALE GENOMIC DNA]</scope>
    <source>
        <strain evidence="5 6">Ae27</strain>
    </source>
</reference>
<dbReference type="Pfam" id="PF00724">
    <property type="entry name" value="Oxidored_FMN"/>
    <property type="match status" value="1"/>
</dbReference>
<protein>
    <submittedName>
        <fullName evidence="5">Alkene reductase</fullName>
    </submittedName>
</protein>
<keyword evidence="3" id="KW-0560">Oxidoreductase</keyword>
<comment type="cofactor">
    <cofactor evidence="1">
        <name>FMN</name>
        <dbReference type="ChEBI" id="CHEBI:58210"/>
    </cofactor>
</comment>
<name>A0A847S1Y9_9BACT</name>
<dbReference type="FunFam" id="3.20.20.70:FF:000059">
    <property type="entry name" value="N-ethylmaleimide reductase, FMN-linked"/>
    <property type="match status" value="1"/>
</dbReference>
<dbReference type="CDD" id="cd02933">
    <property type="entry name" value="OYE_like_FMN"/>
    <property type="match status" value="1"/>
</dbReference>
<dbReference type="SUPFAM" id="SSF51395">
    <property type="entry name" value="FMN-linked oxidoreductases"/>
    <property type="match status" value="1"/>
</dbReference>
<dbReference type="AlphaFoldDB" id="A0A847S1Y9"/>
<dbReference type="PANTHER" id="PTHR22893:SF91">
    <property type="entry name" value="NADPH DEHYDROGENASE 2-RELATED"/>
    <property type="match status" value="1"/>
</dbReference>
<dbReference type="Proteomes" id="UP000570474">
    <property type="component" value="Unassembled WGS sequence"/>
</dbReference>
<evidence type="ECO:0000256" key="3">
    <source>
        <dbReference type="ARBA" id="ARBA00023002"/>
    </source>
</evidence>